<dbReference type="eggNOG" id="COG3335">
    <property type="taxonomic scope" value="Bacteria"/>
</dbReference>
<dbReference type="KEGG" id="ter:Tery_4926"/>
<name>Q10V80_TRIEI</name>
<sequence length="47" mass="5526">MALKLNQIDKKDIVYVDEAGIDNREDYPYGYGFKGIHSTRHEVRKKN</sequence>
<evidence type="ECO:0000313" key="2">
    <source>
        <dbReference type="EMBL" id="ABG53792.1"/>
    </source>
</evidence>
<dbReference type="KEGG" id="ter:Tery_4855"/>
<evidence type="ECO:0008006" key="4">
    <source>
        <dbReference type="Google" id="ProtNLM"/>
    </source>
</evidence>
<dbReference type="HOGENOM" id="CLU_3174490_0_0_3"/>
<dbReference type="EMBL" id="CP000393">
    <property type="protein sequence ID" value="ABG53533.1"/>
    <property type="molecule type" value="Genomic_DNA"/>
</dbReference>
<accession>Q10V80</accession>
<organism evidence="3">
    <name type="scientific">Trichodesmium erythraeum (strain IMS101)</name>
    <dbReference type="NCBI Taxonomy" id="203124"/>
    <lineage>
        <taxon>Bacteria</taxon>
        <taxon>Bacillati</taxon>
        <taxon>Cyanobacteriota</taxon>
        <taxon>Cyanophyceae</taxon>
        <taxon>Oscillatoriophycideae</taxon>
        <taxon>Oscillatoriales</taxon>
        <taxon>Microcoleaceae</taxon>
        <taxon>Trichodesmium</taxon>
    </lineage>
</organism>
<protein>
    <recommendedName>
        <fullName evidence="4">Transposase</fullName>
    </recommendedName>
</protein>
<proteinExistence type="predicted"/>
<dbReference type="EMBL" id="CP000393">
    <property type="protein sequence ID" value="ABG53844.1"/>
    <property type="molecule type" value="Genomic_DNA"/>
</dbReference>
<dbReference type="RefSeq" id="WP_011613851.1">
    <property type="nucleotide sequence ID" value="NC_008312.1"/>
</dbReference>
<dbReference type="EMBL" id="CP000393">
    <property type="protein sequence ID" value="ABG53792.1"/>
    <property type="molecule type" value="Genomic_DNA"/>
</dbReference>
<gene>
    <name evidence="1" type="ordered locus">Tery_4557</name>
    <name evidence="2" type="ordered locus">Tery_4855</name>
    <name evidence="3" type="ordered locus">Tery_4926</name>
</gene>
<reference evidence="3" key="1">
    <citation type="submission" date="2006-06" db="EMBL/GenBank/DDBJ databases">
        <title>Complete sequence of Trichodesmium erythraeum IMS101.</title>
        <authorList>
            <consortium name="US DOE Joint Genome Institute"/>
            <person name="Copeland A."/>
            <person name="Lucas S."/>
            <person name="Lapidus A."/>
            <person name="Barry K."/>
            <person name="Detter J.C."/>
            <person name="Glavina del Rio T."/>
            <person name="Hammon N."/>
            <person name="Israni S."/>
            <person name="Dalin E."/>
            <person name="Tice H."/>
            <person name="Pitluck S."/>
            <person name="Kiss H."/>
            <person name="Munk A.C."/>
            <person name="Brettin T."/>
            <person name="Bruce D."/>
            <person name="Han C."/>
            <person name="Tapia R."/>
            <person name="Gilna P."/>
            <person name="Schmutz J."/>
            <person name="Larimer F."/>
            <person name="Land M."/>
            <person name="Hauser L."/>
            <person name="Kyrpides N."/>
            <person name="Kim E."/>
            <person name="Richardson P."/>
        </authorList>
    </citation>
    <scope>NUCLEOTIDE SEQUENCE [LARGE SCALE GENOMIC DNA]</scope>
    <source>
        <strain evidence="3">IMS101</strain>
    </source>
</reference>
<evidence type="ECO:0000313" key="1">
    <source>
        <dbReference type="EMBL" id="ABG53533.1"/>
    </source>
</evidence>
<evidence type="ECO:0000313" key="3">
    <source>
        <dbReference type="EMBL" id="ABG53844.1"/>
    </source>
</evidence>
<dbReference type="KEGG" id="ter:Tery_4557"/>
<dbReference type="AlphaFoldDB" id="Q10V80"/>